<dbReference type="Proteomes" id="UP000023561">
    <property type="component" value="Unassembled WGS sequence"/>
</dbReference>
<name>A0A023DH59_9BACL</name>
<dbReference type="GeneID" id="56927633"/>
<dbReference type="AlphaFoldDB" id="A0A023DH59"/>
<gene>
    <name evidence="1" type="ORF">GCA01S_041_00040</name>
</gene>
<accession>A0A023DH59</accession>
<organism evidence="1 2">
    <name type="scientific">Parageobacillus caldoxylosilyticus NBRC 107762</name>
    <dbReference type="NCBI Taxonomy" id="1220594"/>
    <lineage>
        <taxon>Bacteria</taxon>
        <taxon>Bacillati</taxon>
        <taxon>Bacillota</taxon>
        <taxon>Bacilli</taxon>
        <taxon>Bacillales</taxon>
        <taxon>Anoxybacillaceae</taxon>
        <taxon>Saccharococcus</taxon>
    </lineage>
</organism>
<sequence length="64" mass="7579">MYEYHEILGSEKPIYRTKPPGLKTLFEIPSGEFLIDYEIVGYLEYEENGKKLYEPLYAIVRDES</sequence>
<dbReference type="OrthoDB" id="2971525at2"/>
<proteinExistence type="predicted"/>
<evidence type="ECO:0000313" key="1">
    <source>
        <dbReference type="EMBL" id="GAJ40336.1"/>
    </source>
</evidence>
<dbReference type="RefSeq" id="WP_008881725.1">
    <property type="nucleotide sequence ID" value="NZ_BAWO01000041.1"/>
</dbReference>
<keyword evidence="2" id="KW-1185">Reference proteome</keyword>
<comment type="caution">
    <text evidence="1">The sequence shown here is derived from an EMBL/GenBank/DDBJ whole genome shotgun (WGS) entry which is preliminary data.</text>
</comment>
<evidence type="ECO:0000313" key="2">
    <source>
        <dbReference type="Proteomes" id="UP000023561"/>
    </source>
</evidence>
<reference evidence="1 2" key="1">
    <citation type="submission" date="2014-04" db="EMBL/GenBank/DDBJ databases">
        <title>Whole genome shotgun sequence of Geobacillus caldoxylosilyticus NBRC 107762.</title>
        <authorList>
            <person name="Hosoyama A."/>
            <person name="Hosoyama Y."/>
            <person name="Katano-Makiyama Y."/>
            <person name="Tsuchikane K."/>
            <person name="Ohji S."/>
            <person name="Ichikawa N."/>
            <person name="Yamazoe A."/>
            <person name="Fujita N."/>
        </authorList>
    </citation>
    <scope>NUCLEOTIDE SEQUENCE [LARGE SCALE GENOMIC DNA]</scope>
    <source>
        <strain evidence="1 2">NBRC 107762</strain>
    </source>
</reference>
<protein>
    <submittedName>
        <fullName evidence="1">Uncharacterized protein</fullName>
    </submittedName>
</protein>
<dbReference type="EMBL" id="BAWO01000041">
    <property type="protein sequence ID" value="GAJ40336.1"/>
    <property type="molecule type" value="Genomic_DNA"/>
</dbReference>